<proteinExistence type="inferred from homology"/>
<comment type="function">
    <text evidence="4 5">Negative regulator of replication initiation, which contributes to regulation of DNA replication and ensures that replication initiation occurs exactly once per chromosome per cell cycle. Binds to pairs of hemimethylated GATC sequences in the oriC region, thus preventing assembly of replication proteins and re-initiation at newly replicated origins. Repression is relieved when the region becomes fully methylated.</text>
</comment>
<dbReference type="InterPro" id="IPR033761">
    <property type="entry name" value="SeqA_N"/>
</dbReference>
<dbReference type="SUPFAM" id="SSF47598">
    <property type="entry name" value="Ribbon-helix-helix"/>
    <property type="match status" value="1"/>
</dbReference>
<dbReference type="GO" id="GO:0003677">
    <property type="term" value="F:DNA binding"/>
    <property type="evidence" value="ECO:0007669"/>
    <property type="project" value="UniProtKB-UniRule"/>
</dbReference>
<dbReference type="InterPro" id="IPR010985">
    <property type="entry name" value="Ribbon_hlx_hlx"/>
</dbReference>
<dbReference type="GO" id="GO:0032297">
    <property type="term" value="P:negative regulation of DNA-templated DNA replication initiation"/>
    <property type="evidence" value="ECO:0007669"/>
    <property type="project" value="UniProtKB-UniRule"/>
</dbReference>
<evidence type="ECO:0000256" key="2">
    <source>
        <dbReference type="ARBA" id="ARBA00022880"/>
    </source>
</evidence>
<dbReference type="EMBL" id="CP047656">
    <property type="protein sequence ID" value="QHJ10159.1"/>
    <property type="molecule type" value="Genomic_DNA"/>
</dbReference>
<evidence type="ECO:0000259" key="6">
    <source>
        <dbReference type="Pfam" id="PF03925"/>
    </source>
</evidence>
<dbReference type="HAMAP" id="MF_00908">
    <property type="entry name" value="SeqA"/>
    <property type="match status" value="1"/>
</dbReference>
<protein>
    <recommendedName>
        <fullName evidence="4 5">Negative modulator of initiation of replication</fullName>
    </recommendedName>
</protein>
<dbReference type="Pfam" id="PF17206">
    <property type="entry name" value="SeqA_N"/>
    <property type="match status" value="1"/>
</dbReference>
<dbReference type="AlphaFoldDB" id="A0A857JDQ7"/>
<comment type="subunit">
    <text evidence="4">Homodimer. Polymerizes to form helical filaments.</text>
</comment>
<evidence type="ECO:0000313" key="8">
    <source>
        <dbReference type="EMBL" id="QHJ10159.1"/>
    </source>
</evidence>
<evidence type="ECO:0000313" key="9">
    <source>
        <dbReference type="Proteomes" id="UP000464524"/>
    </source>
</evidence>
<comment type="caution">
    <text evidence="4">Lacks conserved residue(s) required for the propagation of feature annotation.</text>
</comment>
<organism evidence="8 9">
    <name type="scientific">Paraglaciecola mesophila</name>
    <dbReference type="NCBI Taxonomy" id="197222"/>
    <lineage>
        <taxon>Bacteria</taxon>
        <taxon>Pseudomonadati</taxon>
        <taxon>Pseudomonadota</taxon>
        <taxon>Gammaproteobacteria</taxon>
        <taxon>Alteromonadales</taxon>
        <taxon>Alteromonadaceae</taxon>
        <taxon>Paraglaciecola</taxon>
    </lineage>
</organism>
<dbReference type="Proteomes" id="UP000464524">
    <property type="component" value="Chromosome"/>
</dbReference>
<dbReference type="PIRSF" id="PIRSF019401">
    <property type="entry name" value="SeqA"/>
    <property type="match status" value="1"/>
</dbReference>
<dbReference type="Gene3D" id="1.10.1220.10">
    <property type="entry name" value="Met repressor-like"/>
    <property type="match status" value="1"/>
</dbReference>
<reference evidence="8 9" key="1">
    <citation type="submission" date="2019-12" db="EMBL/GenBank/DDBJ databases">
        <title>Genome sequencing and assembly of endphytes of Porphyra tenera.</title>
        <authorList>
            <person name="Park J.M."/>
            <person name="Shin R."/>
            <person name="Jo S.H."/>
        </authorList>
    </citation>
    <scope>NUCLEOTIDE SEQUENCE [LARGE SCALE GENOMIC DNA]</scope>
    <source>
        <strain evidence="8 9">GPM4</strain>
    </source>
</reference>
<evidence type="ECO:0000259" key="7">
    <source>
        <dbReference type="Pfam" id="PF17206"/>
    </source>
</evidence>
<accession>A0A857JDQ7</accession>
<keyword evidence="9" id="KW-1185">Reference proteome</keyword>
<dbReference type="InterPro" id="IPR036835">
    <property type="entry name" value="SeqA_DNA-bd_C_sf"/>
</dbReference>
<keyword evidence="2 4" id="KW-0236">DNA replication inhibitor</keyword>
<gene>
    <name evidence="4" type="primary">seqA</name>
    <name evidence="8" type="ORF">FX988_00371</name>
</gene>
<dbReference type="GO" id="GO:0006355">
    <property type="term" value="P:regulation of DNA-templated transcription"/>
    <property type="evidence" value="ECO:0007669"/>
    <property type="project" value="InterPro"/>
</dbReference>
<evidence type="ECO:0000256" key="5">
    <source>
        <dbReference type="PIRNR" id="PIRNR019401"/>
    </source>
</evidence>
<dbReference type="RefSeq" id="WP_160178078.1">
    <property type="nucleotide sequence ID" value="NZ_CP047656.1"/>
</dbReference>
<dbReference type="Gene3D" id="1.20.1380.10">
    <property type="entry name" value="Replication modulator SeqA, C-terminal DNA-binding domain"/>
    <property type="match status" value="1"/>
</dbReference>
<feature type="domain" description="Negative modulator of initiation of replication SeqA N-terminal" evidence="7">
    <location>
        <begin position="1"/>
        <end position="32"/>
    </location>
</feature>
<evidence type="ECO:0000256" key="4">
    <source>
        <dbReference type="HAMAP-Rule" id="MF_00908"/>
    </source>
</evidence>
<dbReference type="OrthoDB" id="5591069at2"/>
<keyword evidence="3 4" id="KW-0238">DNA-binding</keyword>
<dbReference type="Pfam" id="PF03925">
    <property type="entry name" value="SeqA"/>
    <property type="match status" value="1"/>
</dbReference>
<evidence type="ECO:0000256" key="1">
    <source>
        <dbReference type="ARBA" id="ARBA00022490"/>
    </source>
</evidence>
<dbReference type="KEGG" id="pmes:FX988_00371"/>
<evidence type="ECO:0000256" key="3">
    <source>
        <dbReference type="ARBA" id="ARBA00023125"/>
    </source>
</evidence>
<feature type="domain" description="Replication modulator SeqA C-terminal DNA-binding" evidence="6">
    <location>
        <begin position="64"/>
        <end position="161"/>
    </location>
</feature>
<comment type="similarity">
    <text evidence="4 5">Belongs to the SeqA family.</text>
</comment>
<sequence length="174" mass="19446">MKNIEIEDDLYAYIASQTQHIGETASDILRRLVMPENTVVKTVVAPKPSTTTKTPTGDVFSQITTKDLLEYPKMVERFLKILSVLESIHGSQFDEVLTLSGRNRVYFAKDKETLLQASSVTNPKQIGESAFWVMTNNNTAKKASLIKEVAEVLGYNANDSQRLAALFAPELYED</sequence>
<keyword evidence="1 4" id="KW-0963">Cytoplasm</keyword>
<dbReference type="SUPFAM" id="SSF82808">
    <property type="entry name" value="Replication modulator SeqA, C-terminal DNA-binding domain"/>
    <property type="match status" value="1"/>
</dbReference>
<dbReference type="InterPro" id="IPR013321">
    <property type="entry name" value="Arc_rbn_hlx_hlx"/>
</dbReference>
<dbReference type="InterPro" id="IPR005621">
    <property type="entry name" value="SeqA"/>
</dbReference>
<dbReference type="GO" id="GO:0005737">
    <property type="term" value="C:cytoplasm"/>
    <property type="evidence" value="ECO:0007669"/>
    <property type="project" value="UniProtKB-SubCell"/>
</dbReference>
<dbReference type="InterPro" id="IPR026577">
    <property type="entry name" value="SeqA_DNA-bd_C"/>
</dbReference>
<name>A0A857JDQ7_9ALTE</name>
<comment type="subcellular location">
    <subcellularLocation>
        <location evidence="4 5">Cytoplasm</location>
    </subcellularLocation>
</comment>